<organism evidence="1 2">
    <name type="scientific">Paenibacillus arenilitoris</name>
    <dbReference type="NCBI Taxonomy" id="2772299"/>
    <lineage>
        <taxon>Bacteria</taxon>
        <taxon>Bacillati</taxon>
        <taxon>Bacillota</taxon>
        <taxon>Bacilli</taxon>
        <taxon>Bacillales</taxon>
        <taxon>Paenibacillaceae</taxon>
        <taxon>Paenibacillus</taxon>
    </lineage>
</organism>
<evidence type="ECO:0000313" key="2">
    <source>
        <dbReference type="Proteomes" id="UP000632125"/>
    </source>
</evidence>
<reference evidence="1" key="1">
    <citation type="submission" date="2020-09" db="EMBL/GenBank/DDBJ databases">
        <title>A novel bacterium of genus Paenibacillus, isolated from South China Sea.</title>
        <authorList>
            <person name="Huang H."/>
            <person name="Mo K."/>
            <person name="Hu Y."/>
        </authorList>
    </citation>
    <scope>NUCLEOTIDE SEQUENCE</scope>
    <source>
        <strain evidence="1">IB182493</strain>
    </source>
</reference>
<dbReference type="Proteomes" id="UP000632125">
    <property type="component" value="Unassembled WGS sequence"/>
</dbReference>
<evidence type="ECO:0000313" key="1">
    <source>
        <dbReference type="EMBL" id="MBD2871720.1"/>
    </source>
</evidence>
<protein>
    <submittedName>
        <fullName evidence="1">Uncharacterized protein</fullName>
    </submittedName>
</protein>
<dbReference type="EMBL" id="JACXIY010000034">
    <property type="protein sequence ID" value="MBD2871720.1"/>
    <property type="molecule type" value="Genomic_DNA"/>
</dbReference>
<comment type="caution">
    <text evidence="1">The sequence shown here is derived from an EMBL/GenBank/DDBJ whole genome shotgun (WGS) entry which is preliminary data.</text>
</comment>
<accession>A0A927CUC6</accession>
<keyword evidence="2" id="KW-1185">Reference proteome</keyword>
<proteinExistence type="predicted"/>
<dbReference type="InterPro" id="IPR046788">
    <property type="entry name" value="Methyltransf_35"/>
</dbReference>
<dbReference type="Pfam" id="PF20553">
    <property type="entry name" value="Methyltransf_35"/>
    <property type="match status" value="1"/>
</dbReference>
<dbReference type="AlphaFoldDB" id="A0A927CUC6"/>
<dbReference type="RefSeq" id="WP_190865764.1">
    <property type="nucleotide sequence ID" value="NZ_JACXIY010000034.1"/>
</dbReference>
<gene>
    <name evidence="1" type="ORF">IDH41_24325</name>
</gene>
<sequence length="336" mass="39444">MSGAWVPYHLRWNKSIDRSIFIEFLTKLNAYQPVQNYSYIGFGAVHMEDFKIVHSLLGINDLKCLEQDTYIHKRQKFNRPLACIELCNQSSGEFISDFFPERNSIVWLDYADPRQIGTQIREFQALLSKLQVYDVVKITLNANPNALVNQTEVRPRTTIDKEKMYQDRFNKLKSRMSGIMPQTINADMMTNTGLPIAINQIIEYSSKQILDGKTNRRFFPVNSFVYADSNHQMLTFTGVILEHNQEDSFIERTGLNNWEYFLRDINEPHKIDIPDLTLRERMEIDSLLPCDDLERISSRLLTSNVQFDENKEKSMSKLESYMKYYRHSPFFTKISV</sequence>
<name>A0A927CUC6_9BACL</name>